<evidence type="ECO:0000313" key="2">
    <source>
        <dbReference type="EMBL" id="JAD98784.1"/>
    </source>
</evidence>
<accession>A0A0A9EDE7</accession>
<proteinExistence type="predicted"/>
<name>A0A0A9EDE7_ARUDO</name>
<sequence>MLASFGGTPLATTATTPFSTTAFGSPTTSSFWRLCFPSMTSLSELLGVSNFLFIIFSSGWWRLDFFSCSIFSRLS</sequence>
<reference evidence="2" key="2">
    <citation type="journal article" date="2015" name="Data Brief">
        <title>Shoot transcriptome of the giant reed, Arundo donax.</title>
        <authorList>
            <person name="Barrero R.A."/>
            <person name="Guerrero F.D."/>
            <person name="Moolhuijzen P."/>
            <person name="Goolsby J.A."/>
            <person name="Tidwell J."/>
            <person name="Bellgard S.E."/>
            <person name="Bellgard M.I."/>
        </authorList>
    </citation>
    <scope>NUCLEOTIDE SEQUENCE</scope>
    <source>
        <tissue evidence="2">Shoot tissue taken approximately 20 cm above the soil surface</tissue>
    </source>
</reference>
<protein>
    <submittedName>
        <fullName evidence="2">Uncharacterized protein</fullName>
    </submittedName>
</protein>
<dbReference type="EMBL" id="GBRH01199111">
    <property type="protein sequence ID" value="JAD98784.1"/>
    <property type="molecule type" value="Transcribed_RNA"/>
</dbReference>
<dbReference type="AlphaFoldDB" id="A0A0A9EDE7"/>
<reference evidence="2" key="1">
    <citation type="submission" date="2014-09" db="EMBL/GenBank/DDBJ databases">
        <authorList>
            <person name="Magalhaes I.L.F."/>
            <person name="Oliveira U."/>
            <person name="Santos F.R."/>
            <person name="Vidigal T.H.D.A."/>
            <person name="Brescovit A.D."/>
            <person name="Santos A.J."/>
        </authorList>
    </citation>
    <scope>NUCLEOTIDE SEQUENCE</scope>
    <source>
        <tissue evidence="2">Shoot tissue taken approximately 20 cm above the soil surface</tissue>
    </source>
</reference>
<organism evidence="2">
    <name type="scientific">Arundo donax</name>
    <name type="common">Giant reed</name>
    <name type="synonym">Donax arundinaceus</name>
    <dbReference type="NCBI Taxonomy" id="35708"/>
    <lineage>
        <taxon>Eukaryota</taxon>
        <taxon>Viridiplantae</taxon>
        <taxon>Streptophyta</taxon>
        <taxon>Embryophyta</taxon>
        <taxon>Tracheophyta</taxon>
        <taxon>Spermatophyta</taxon>
        <taxon>Magnoliopsida</taxon>
        <taxon>Liliopsida</taxon>
        <taxon>Poales</taxon>
        <taxon>Poaceae</taxon>
        <taxon>PACMAD clade</taxon>
        <taxon>Arundinoideae</taxon>
        <taxon>Arundineae</taxon>
        <taxon>Arundo</taxon>
    </lineage>
</organism>
<feature type="region of interest" description="Disordered" evidence="1">
    <location>
        <begin position="1"/>
        <end position="24"/>
    </location>
</feature>
<evidence type="ECO:0000256" key="1">
    <source>
        <dbReference type="SAM" id="MobiDB-lite"/>
    </source>
</evidence>